<evidence type="ECO:0000256" key="2">
    <source>
        <dbReference type="ARBA" id="ARBA00022614"/>
    </source>
</evidence>
<dbReference type="AlphaFoldDB" id="A0ABD3QNM2"/>
<dbReference type="PANTHER" id="PTHR24113:SF12">
    <property type="entry name" value="RAN GTPASE-ACTIVATING PROTEIN 1"/>
    <property type="match status" value="1"/>
</dbReference>
<evidence type="ECO:0000256" key="1">
    <source>
        <dbReference type="ARBA" id="ARBA00022468"/>
    </source>
</evidence>
<dbReference type="InterPro" id="IPR001611">
    <property type="entry name" value="Leu-rich_rpt"/>
</dbReference>
<accession>A0ABD3QNM2</accession>
<keyword evidence="5" id="KW-1185">Reference proteome</keyword>
<dbReference type="EMBL" id="JALLAZ020000166">
    <property type="protein sequence ID" value="KAL3802014.1"/>
    <property type="molecule type" value="Genomic_DNA"/>
</dbReference>
<keyword evidence="2" id="KW-0433">Leucine-rich repeat</keyword>
<dbReference type="InterPro" id="IPR032675">
    <property type="entry name" value="LRR_dom_sf"/>
</dbReference>
<protein>
    <submittedName>
        <fullName evidence="4">Uncharacterized protein</fullName>
    </submittedName>
</protein>
<evidence type="ECO:0000256" key="3">
    <source>
        <dbReference type="ARBA" id="ARBA00022737"/>
    </source>
</evidence>
<dbReference type="Proteomes" id="UP001530315">
    <property type="component" value="Unassembled WGS sequence"/>
</dbReference>
<dbReference type="Pfam" id="PF13516">
    <property type="entry name" value="LRR_6"/>
    <property type="match status" value="7"/>
</dbReference>
<gene>
    <name evidence="4" type="ORF">ACHAW5_009419</name>
</gene>
<evidence type="ECO:0000313" key="5">
    <source>
        <dbReference type="Proteomes" id="UP001530315"/>
    </source>
</evidence>
<dbReference type="Gene3D" id="3.80.10.10">
    <property type="entry name" value="Ribonuclease Inhibitor"/>
    <property type="match status" value="2"/>
</dbReference>
<comment type="caution">
    <text evidence="4">The sequence shown here is derived from an EMBL/GenBank/DDBJ whole genome shotgun (WGS) entry which is preliminary data.</text>
</comment>
<reference evidence="4 5" key="1">
    <citation type="submission" date="2024-10" db="EMBL/GenBank/DDBJ databases">
        <title>Updated reference genomes for cyclostephanoid diatoms.</title>
        <authorList>
            <person name="Roberts W.R."/>
            <person name="Alverson A.J."/>
        </authorList>
    </citation>
    <scope>NUCLEOTIDE SEQUENCE [LARGE SCALE GENOMIC DNA]</scope>
    <source>
        <strain evidence="4 5">AJA276-08</strain>
    </source>
</reference>
<keyword evidence="1" id="KW-0343">GTPase activation</keyword>
<proteinExistence type="predicted"/>
<sequence length="555" mass="58519">MAWGDGGSLRSCDALLKRVEENDPALSELVILPMKIFGPLDVDRLSSAIGEECVQKCVKMNIRVTRDLHFVCVDDILATTSCYAMANAAINIHSATRVLHRSTASGANTHLHSISASGHNLPPESLKRLALALSTQAKMILQGGKDKICGITSIAIGSKDMCDKGVIALCEGLEESNGGLLQVIDFGWKNLICIPDKLRIAVHTIGRGKDGLHAIGKTFSSSKYLTQLDLSRNNNIGSDGIACLVEAAKEHAGNEVVAFPSLEKLILSECNIGPPGMHSLAEIFLGINVNRCKPIDLAINSNPIGSEGCETLAKITAMSGRGSMLSCLYLSQCAIGDEGVKLLSNAATSNTCSGLTFLDLSENSITSDGVRVFAGSLVDSWPSLVELKLAKNDLSGEGVTSLMGSLSTRSDGAIDDAANTKNQSLQKLDLTCTGCGKDGAIAALSSASLTSLRLFNNRLGSEGFRSISAFLQGGHPSIENLDLGGNNADEDSVVKLLNAIADKIDDGASSKLSVLEIGGNKFGAKAMEALTKLKQVWPRLDVAHDKPIQDADEDE</sequence>
<keyword evidence="3" id="KW-0677">Repeat</keyword>
<dbReference type="SMART" id="SM00368">
    <property type="entry name" value="LRR_RI"/>
    <property type="match status" value="9"/>
</dbReference>
<dbReference type="PANTHER" id="PTHR24113">
    <property type="entry name" value="RAN GTPASE-ACTIVATING PROTEIN 1"/>
    <property type="match status" value="1"/>
</dbReference>
<name>A0ABD3QNM2_9STRA</name>
<dbReference type="InterPro" id="IPR027038">
    <property type="entry name" value="RanGap"/>
</dbReference>
<evidence type="ECO:0000313" key="4">
    <source>
        <dbReference type="EMBL" id="KAL3802014.1"/>
    </source>
</evidence>
<dbReference type="GO" id="GO:0005096">
    <property type="term" value="F:GTPase activator activity"/>
    <property type="evidence" value="ECO:0007669"/>
    <property type="project" value="UniProtKB-KW"/>
</dbReference>
<organism evidence="4 5">
    <name type="scientific">Stephanodiscus triporus</name>
    <dbReference type="NCBI Taxonomy" id="2934178"/>
    <lineage>
        <taxon>Eukaryota</taxon>
        <taxon>Sar</taxon>
        <taxon>Stramenopiles</taxon>
        <taxon>Ochrophyta</taxon>
        <taxon>Bacillariophyta</taxon>
        <taxon>Coscinodiscophyceae</taxon>
        <taxon>Thalassiosirophycidae</taxon>
        <taxon>Stephanodiscales</taxon>
        <taxon>Stephanodiscaceae</taxon>
        <taxon>Stephanodiscus</taxon>
    </lineage>
</organism>
<dbReference type="SUPFAM" id="SSF52047">
    <property type="entry name" value="RNI-like"/>
    <property type="match status" value="1"/>
</dbReference>